<name>A0A967ED69_9MICO</name>
<evidence type="ECO:0000313" key="1">
    <source>
        <dbReference type="EMBL" id="NHN54421.1"/>
    </source>
</evidence>
<evidence type="ECO:0000313" key="2">
    <source>
        <dbReference type="Proteomes" id="UP000744769"/>
    </source>
</evidence>
<sequence>MSRLILVRHAMPALDARIASAQWQLSPEGESAARALRGLLPTDADVVSSPETKAAQTVSLATGSASIVTDARFAEVCRPGEPFDADVRARRLAWIERRPDERHTGWETSAEAAARFEDGVRAHATGERPLVIGTHGMVLTAWLLSRGIVDPAEAGAYWSNLAFPDVVTVDCG</sequence>
<dbReference type="Gene3D" id="3.40.50.1240">
    <property type="entry name" value="Phosphoglycerate mutase-like"/>
    <property type="match status" value="1"/>
</dbReference>
<dbReference type="InterPro" id="IPR013078">
    <property type="entry name" value="His_Pase_superF_clade-1"/>
</dbReference>
<organism evidence="1 2">
    <name type="scientific">Metallococcus carri</name>
    <dbReference type="NCBI Taxonomy" id="1656884"/>
    <lineage>
        <taxon>Bacteria</taxon>
        <taxon>Bacillati</taxon>
        <taxon>Actinomycetota</taxon>
        <taxon>Actinomycetes</taxon>
        <taxon>Micrococcales</taxon>
        <taxon>Dermacoccaceae</taxon>
        <taxon>Metallococcus</taxon>
    </lineage>
</organism>
<proteinExistence type="predicted"/>
<dbReference type="EMBL" id="JAAOIV010000001">
    <property type="protein sequence ID" value="NHN54421.1"/>
    <property type="molecule type" value="Genomic_DNA"/>
</dbReference>
<dbReference type="AlphaFoldDB" id="A0A967ED69"/>
<accession>A0A967ED69</accession>
<dbReference type="InterPro" id="IPR029033">
    <property type="entry name" value="His_PPase_superfam"/>
</dbReference>
<dbReference type="SUPFAM" id="SSF53254">
    <property type="entry name" value="Phosphoglycerate mutase-like"/>
    <property type="match status" value="1"/>
</dbReference>
<gene>
    <name evidence="1" type="ORF">G9U51_01310</name>
</gene>
<dbReference type="RefSeq" id="WP_166192047.1">
    <property type="nucleotide sequence ID" value="NZ_JAAOIV010000001.1"/>
</dbReference>
<keyword evidence="2" id="KW-1185">Reference proteome</keyword>
<dbReference type="Pfam" id="PF00300">
    <property type="entry name" value="His_Phos_1"/>
    <property type="match status" value="1"/>
</dbReference>
<comment type="caution">
    <text evidence="1">The sequence shown here is derived from an EMBL/GenBank/DDBJ whole genome shotgun (WGS) entry which is preliminary data.</text>
</comment>
<protein>
    <submittedName>
        <fullName evidence="1">Histidine phosphatase family protein</fullName>
    </submittedName>
</protein>
<reference evidence="1" key="1">
    <citation type="submission" date="2020-03" db="EMBL/GenBank/DDBJ databases">
        <title>Draft sequencing of Calidifontibacter sp. DB0510.</title>
        <authorList>
            <person name="Kim D.-U."/>
        </authorList>
    </citation>
    <scope>NUCLEOTIDE SEQUENCE</scope>
    <source>
        <strain evidence="1">DB0510</strain>
    </source>
</reference>
<dbReference type="Proteomes" id="UP000744769">
    <property type="component" value="Unassembled WGS sequence"/>
</dbReference>